<dbReference type="GO" id="GO:0016020">
    <property type="term" value="C:membrane"/>
    <property type="evidence" value="ECO:0007669"/>
    <property type="project" value="InterPro"/>
</dbReference>
<feature type="transmembrane region" description="Helical" evidence="1">
    <location>
        <begin position="51"/>
        <end position="70"/>
    </location>
</feature>
<evidence type="ECO:0000313" key="4">
    <source>
        <dbReference type="Proteomes" id="UP000000448"/>
    </source>
</evidence>
<feature type="transmembrane region" description="Helical" evidence="1">
    <location>
        <begin position="82"/>
        <end position="104"/>
    </location>
</feature>
<organism evidence="3 4">
    <name type="scientific">Nautilia profundicola (strain ATCC BAA-1463 / DSM 18972 / AmH)</name>
    <dbReference type="NCBI Taxonomy" id="598659"/>
    <lineage>
        <taxon>Bacteria</taxon>
        <taxon>Pseudomonadati</taxon>
        <taxon>Campylobacterota</taxon>
        <taxon>Epsilonproteobacteria</taxon>
        <taxon>Nautiliales</taxon>
        <taxon>Nautiliaceae</taxon>
        <taxon>Nautilia</taxon>
    </lineage>
</organism>
<feature type="transmembrane region" description="Helical" evidence="1">
    <location>
        <begin position="252"/>
        <end position="270"/>
    </location>
</feature>
<feature type="domain" description="EamA" evidence="2">
    <location>
        <begin position="162"/>
        <end position="289"/>
    </location>
</feature>
<feature type="domain" description="EamA" evidence="2">
    <location>
        <begin position="24"/>
        <end position="154"/>
    </location>
</feature>
<keyword evidence="1" id="KW-0812">Transmembrane</keyword>
<reference evidence="3 4" key="1">
    <citation type="journal article" date="2009" name="PLoS Genet.">
        <title>Adaptations to submarine hydrothermal environments exemplified by the genome of Nautilia profundicola.</title>
        <authorList>
            <person name="Campbell B.J."/>
            <person name="Smith J.L."/>
            <person name="Hanson T.E."/>
            <person name="Klotz M.G."/>
            <person name="Stein L.Y."/>
            <person name="Lee C.K."/>
            <person name="Wu D."/>
            <person name="Robinson J.M."/>
            <person name="Khouri H.M."/>
            <person name="Eisen J.A."/>
            <person name="Cary S.C."/>
        </authorList>
    </citation>
    <scope>NUCLEOTIDE SEQUENCE [LARGE SCALE GENOMIC DNA]</scope>
    <source>
        <strain evidence="4">ATCC BAA-1463 / DSM 18972 / AmH</strain>
    </source>
</reference>
<proteinExistence type="predicted"/>
<dbReference type="eggNOG" id="COG0697">
    <property type="taxonomic scope" value="Bacteria"/>
</dbReference>
<dbReference type="RefSeq" id="WP_015902038.1">
    <property type="nucleotide sequence ID" value="NC_012115.1"/>
</dbReference>
<feature type="transmembrane region" description="Helical" evidence="1">
    <location>
        <begin position="164"/>
        <end position="183"/>
    </location>
</feature>
<keyword evidence="4" id="KW-1185">Reference proteome</keyword>
<dbReference type="OrthoDB" id="9814238at2"/>
<feature type="transmembrane region" description="Helical" evidence="1">
    <location>
        <begin position="216"/>
        <end position="240"/>
    </location>
</feature>
<dbReference type="PANTHER" id="PTHR22911">
    <property type="entry name" value="ACYL-MALONYL CONDENSING ENZYME-RELATED"/>
    <property type="match status" value="1"/>
</dbReference>
<dbReference type="Pfam" id="PF00892">
    <property type="entry name" value="EamA"/>
    <property type="match status" value="2"/>
</dbReference>
<evidence type="ECO:0000256" key="1">
    <source>
        <dbReference type="SAM" id="Phobius"/>
    </source>
</evidence>
<feature type="transmembrane region" description="Helical" evidence="1">
    <location>
        <begin position="138"/>
        <end position="158"/>
    </location>
</feature>
<feature type="transmembrane region" description="Helical" evidence="1">
    <location>
        <begin position="26"/>
        <end position="45"/>
    </location>
</feature>
<sequence length="299" mass="32956">MENGKFRKNSEKLINISGIKNEKKGLIEMIGATFIWGSTPLMSIYSSLPSGVFVFFRVLFAFPFILYFAVRRTGIREFLKLRPFWPLLISGIALGVNWVFFFWAFDYADVATVVTIYYAGPVISLILAAVFLKEEINVFIVIAAVLAFVGVIVSNGGVSLSKGAFIALLAAVSYGALGFFSKIATMHHRAAAVTAWQIIISVFITAPFLFLSDWRLSVQAIVIAFITGTVHTALALFLWYDALNYIKVSIASVLQYLDIVFAMVLAFLFLGQVPNLNQLIGAVLISFAGVLSTFKIKKS</sequence>
<keyword evidence="1" id="KW-1133">Transmembrane helix</keyword>
<keyword evidence="1" id="KW-0472">Membrane</keyword>
<accession>B9L7E7</accession>
<evidence type="ECO:0000313" key="3">
    <source>
        <dbReference type="EMBL" id="ACM92986.1"/>
    </source>
</evidence>
<gene>
    <name evidence="3" type="ordered locus">NAMH_0118</name>
</gene>
<dbReference type="KEGG" id="nam:NAMH_0118"/>
<feature type="transmembrane region" description="Helical" evidence="1">
    <location>
        <begin position="190"/>
        <end position="210"/>
    </location>
</feature>
<dbReference type="SUPFAM" id="SSF103481">
    <property type="entry name" value="Multidrug resistance efflux transporter EmrE"/>
    <property type="match status" value="2"/>
</dbReference>
<feature type="transmembrane region" description="Helical" evidence="1">
    <location>
        <begin position="276"/>
        <end position="294"/>
    </location>
</feature>
<dbReference type="PANTHER" id="PTHR22911:SF102">
    <property type="entry name" value="MEMBRANE PROTEIN"/>
    <property type="match status" value="1"/>
</dbReference>
<dbReference type="AlphaFoldDB" id="B9L7E7"/>
<dbReference type="InterPro" id="IPR000620">
    <property type="entry name" value="EamA_dom"/>
</dbReference>
<dbReference type="EMBL" id="CP001279">
    <property type="protein sequence ID" value="ACM92986.1"/>
    <property type="molecule type" value="Genomic_DNA"/>
</dbReference>
<protein>
    <submittedName>
        <fullName evidence="3">Integral membrane protein DUF6</fullName>
    </submittedName>
</protein>
<feature type="transmembrane region" description="Helical" evidence="1">
    <location>
        <begin position="110"/>
        <end position="131"/>
    </location>
</feature>
<dbReference type="InterPro" id="IPR037185">
    <property type="entry name" value="EmrE-like"/>
</dbReference>
<dbReference type="STRING" id="598659.NAMH_0118"/>
<dbReference type="Proteomes" id="UP000000448">
    <property type="component" value="Chromosome"/>
</dbReference>
<evidence type="ECO:0000259" key="2">
    <source>
        <dbReference type="Pfam" id="PF00892"/>
    </source>
</evidence>
<dbReference type="HOGENOM" id="CLU_1032964_0_0_7"/>
<name>B9L7E7_NAUPA</name>